<dbReference type="InterPro" id="IPR013509">
    <property type="entry name" value="RNR_lsu_N"/>
</dbReference>
<dbReference type="NCBIfam" id="TIGR02506">
    <property type="entry name" value="NrdE_NrdA"/>
    <property type="match status" value="1"/>
</dbReference>
<keyword evidence="6 10" id="KW-0560">Oxidoreductase</keyword>
<dbReference type="GO" id="GO:0005524">
    <property type="term" value="F:ATP binding"/>
    <property type="evidence" value="ECO:0007669"/>
    <property type="project" value="UniProtKB-UniRule"/>
</dbReference>
<evidence type="ECO:0000256" key="8">
    <source>
        <dbReference type="ARBA" id="ARBA00047754"/>
    </source>
</evidence>
<evidence type="ECO:0000256" key="4">
    <source>
        <dbReference type="ARBA" id="ARBA00022741"/>
    </source>
</evidence>
<comment type="similarity">
    <text evidence="1 10">Belongs to the ribonucleoside diphosphate reductase large chain family.</text>
</comment>
<dbReference type="Gene3D" id="3.20.70.20">
    <property type="match status" value="1"/>
</dbReference>
<dbReference type="GO" id="GO:0004748">
    <property type="term" value="F:ribonucleoside-diphosphate reductase activity, thioredoxin disulfide as acceptor"/>
    <property type="evidence" value="ECO:0007669"/>
    <property type="project" value="UniProtKB-EC"/>
</dbReference>
<dbReference type="Pfam" id="PF03477">
    <property type="entry name" value="ATP-cone"/>
    <property type="match status" value="1"/>
</dbReference>
<comment type="catalytic activity">
    <reaction evidence="8 10">
        <text>a 2'-deoxyribonucleoside 5'-diphosphate + [thioredoxin]-disulfide + H2O = a ribonucleoside 5'-diphosphate + [thioredoxin]-dithiol</text>
        <dbReference type="Rhea" id="RHEA:23252"/>
        <dbReference type="Rhea" id="RHEA-COMP:10698"/>
        <dbReference type="Rhea" id="RHEA-COMP:10700"/>
        <dbReference type="ChEBI" id="CHEBI:15377"/>
        <dbReference type="ChEBI" id="CHEBI:29950"/>
        <dbReference type="ChEBI" id="CHEBI:50058"/>
        <dbReference type="ChEBI" id="CHEBI:57930"/>
        <dbReference type="ChEBI" id="CHEBI:73316"/>
        <dbReference type="EC" id="1.17.4.1"/>
    </reaction>
</comment>
<evidence type="ECO:0000256" key="2">
    <source>
        <dbReference type="ARBA" id="ARBA00012274"/>
    </source>
</evidence>
<comment type="function">
    <text evidence="10">Provides the precursors necessary for DNA synthesis. Catalyzes the biosynthesis of deoxyribonucleotides from the corresponding ribonucleotides.</text>
</comment>
<keyword evidence="7 10" id="KW-0215">Deoxyribonucleotide synthesis</keyword>
<evidence type="ECO:0000313" key="13">
    <source>
        <dbReference type="Proteomes" id="UP000198575"/>
    </source>
</evidence>
<dbReference type="Pfam" id="PF00317">
    <property type="entry name" value="Ribonuc_red_lgN"/>
    <property type="match status" value="1"/>
</dbReference>
<evidence type="ECO:0000256" key="7">
    <source>
        <dbReference type="ARBA" id="ARBA00023116"/>
    </source>
</evidence>
<evidence type="ECO:0000256" key="3">
    <source>
        <dbReference type="ARBA" id="ARBA00022533"/>
    </source>
</evidence>
<keyword evidence="4 9" id="KW-0547">Nucleotide-binding</keyword>
<dbReference type="SUPFAM" id="SSF48168">
    <property type="entry name" value="R1 subunit of ribonucleotide reductase, N-terminal domain"/>
    <property type="match status" value="1"/>
</dbReference>
<dbReference type="CDD" id="cd01679">
    <property type="entry name" value="RNR_I"/>
    <property type="match status" value="1"/>
</dbReference>
<evidence type="ECO:0000313" key="12">
    <source>
        <dbReference type="EMBL" id="SFN29365.1"/>
    </source>
</evidence>
<name>A0A1I4XU20_9GAMM</name>
<dbReference type="SUPFAM" id="SSF51998">
    <property type="entry name" value="PFL-like glycyl radical enzymes"/>
    <property type="match status" value="1"/>
</dbReference>
<sequence>MHPLDSRADDGAVTVSTSDSEITMNASTAVASATACPSVSEASGGDAFALTAPHSPTQMRVTKRNGRSESVDLAKIVRAVTRSAEDLHAVDPMRVALKTIGGIYDGASTRELDELSIRTAAALTAEEPEYGFLAARLLASYIDKEVSGQEIQSYSQSVARGAELGIINERLRDFVALNARKLNDAIDPLATRRFEYFGLRTVYDRYLLRHPEQRKVIETPQYFFMRVACALGGGHLGETLELYRLLSALEYVPSSPSLFNAGTAHEQLSSCFLLDSPLDSLESIYDKYADVAKLSKYAGGIGLSYSRVRSRGSLIRGTNGHSNGLVPWLKTLDASVAAVNQGGKRKGAACVYLETWHADIEEFLELRDNTGDDARRTHNLNLANWIPDEFMRRVEADGEWSLFDPKRVPQLVDLWGADFDTAYRQAEADGLAARTIKARELYARMLRTLAQTGNGWMTFKDRCNATSNQTARPGNVIHLSNLCTEILEVTSDQETAVCNLGSINLARHVRDGAFDFAQLAATVAIALRQLDRVIDLNFYPIDTAAAANRKWRPVGLGVMGLQDVFFQLRLAFDSAESQALSAQIAEHIYFHALEQSCALAAALGAHPGFAETRAARGELQFDHWPNARASIAVAHWDALRARIRDSGLRNSLLIAIAPTATIASIAGCYECIEPQVSNLFKRETLSGDFLVINRYLVEELKTLGLWTAEVRDAIKQAEGSIQGIAAIPERLREIYRTVWELPQKALIDHAAARGAFIDQSQSLNLFQENPNIGRLSSMYMYAWKAGIKTTYYLRSRPATRIAKTTLGIAVAGTPAAPSAPEATSAVVCSLENPEYCEACQ</sequence>
<dbReference type="PANTHER" id="PTHR11573:SF6">
    <property type="entry name" value="RIBONUCLEOSIDE-DIPHOSPHATE REDUCTASE LARGE SUBUNIT"/>
    <property type="match status" value="1"/>
</dbReference>
<evidence type="ECO:0000259" key="11">
    <source>
        <dbReference type="PROSITE" id="PS51161"/>
    </source>
</evidence>
<dbReference type="EC" id="1.17.4.1" evidence="2 10"/>
<dbReference type="InterPro" id="IPR000788">
    <property type="entry name" value="RNR_lg_C"/>
</dbReference>
<gene>
    <name evidence="12" type="ORF">SAMN05216289_11239</name>
</gene>
<keyword evidence="13" id="KW-1185">Reference proteome</keyword>
<reference evidence="12 13" key="1">
    <citation type="submission" date="2016-10" db="EMBL/GenBank/DDBJ databases">
        <authorList>
            <person name="de Groot N.N."/>
        </authorList>
    </citation>
    <scope>NUCLEOTIDE SEQUENCE [LARGE SCALE GENOMIC DNA]</scope>
    <source>
        <strain evidence="12 13">CGMCC 1.7659</strain>
    </source>
</reference>
<dbReference type="PRINTS" id="PR01183">
    <property type="entry name" value="RIBORDTASEM1"/>
</dbReference>
<evidence type="ECO:0000256" key="9">
    <source>
        <dbReference type="PROSITE-ProRule" id="PRU00492"/>
    </source>
</evidence>
<proteinExistence type="inferred from homology"/>
<dbReference type="Proteomes" id="UP000198575">
    <property type="component" value="Unassembled WGS sequence"/>
</dbReference>
<keyword evidence="5 9" id="KW-0067">ATP-binding</keyword>
<dbReference type="UniPathway" id="UPA00326"/>
<dbReference type="Pfam" id="PF02867">
    <property type="entry name" value="Ribonuc_red_lgC"/>
    <property type="match status" value="1"/>
</dbReference>
<accession>A0A1I4XU20</accession>
<organism evidence="12 13">
    <name type="scientific">Dokdonella immobilis</name>
    <dbReference type="NCBI Taxonomy" id="578942"/>
    <lineage>
        <taxon>Bacteria</taxon>
        <taxon>Pseudomonadati</taxon>
        <taxon>Pseudomonadota</taxon>
        <taxon>Gammaproteobacteria</taxon>
        <taxon>Lysobacterales</taxon>
        <taxon>Rhodanobacteraceae</taxon>
        <taxon>Dokdonella</taxon>
    </lineage>
</organism>
<dbReference type="GO" id="GO:0009263">
    <property type="term" value="P:deoxyribonucleotide biosynthetic process"/>
    <property type="evidence" value="ECO:0007669"/>
    <property type="project" value="UniProtKB-KW"/>
</dbReference>
<evidence type="ECO:0000256" key="1">
    <source>
        <dbReference type="ARBA" id="ARBA00010406"/>
    </source>
</evidence>
<dbReference type="STRING" id="578942.SAMN05216289_11239"/>
<dbReference type="EMBL" id="FOVF01000012">
    <property type="protein sequence ID" value="SFN29365.1"/>
    <property type="molecule type" value="Genomic_DNA"/>
</dbReference>
<feature type="domain" description="ATP-cone" evidence="11">
    <location>
        <begin position="59"/>
        <end position="148"/>
    </location>
</feature>
<dbReference type="InterPro" id="IPR005144">
    <property type="entry name" value="ATP-cone_dom"/>
</dbReference>
<evidence type="ECO:0000256" key="10">
    <source>
        <dbReference type="RuleBase" id="RU003410"/>
    </source>
</evidence>
<evidence type="ECO:0000256" key="5">
    <source>
        <dbReference type="ARBA" id="ARBA00022840"/>
    </source>
</evidence>
<dbReference type="GO" id="GO:0005971">
    <property type="term" value="C:ribonucleoside-diphosphate reductase complex"/>
    <property type="evidence" value="ECO:0007669"/>
    <property type="project" value="TreeGrafter"/>
</dbReference>
<keyword evidence="3" id="KW-0021">Allosteric enzyme</keyword>
<dbReference type="InterPro" id="IPR039718">
    <property type="entry name" value="Rrm1"/>
</dbReference>
<dbReference type="InterPro" id="IPR013346">
    <property type="entry name" value="NrdE_NrdA_C"/>
</dbReference>
<evidence type="ECO:0000256" key="6">
    <source>
        <dbReference type="ARBA" id="ARBA00023002"/>
    </source>
</evidence>
<dbReference type="AlphaFoldDB" id="A0A1I4XU20"/>
<dbReference type="PROSITE" id="PS51161">
    <property type="entry name" value="ATP_CONE"/>
    <property type="match status" value="1"/>
</dbReference>
<protein>
    <recommendedName>
        <fullName evidence="2 10">Ribonucleoside-diphosphate reductase</fullName>
        <ecNumber evidence="2 10">1.17.4.1</ecNumber>
    </recommendedName>
</protein>
<dbReference type="PROSITE" id="PS00089">
    <property type="entry name" value="RIBORED_LARGE"/>
    <property type="match status" value="1"/>
</dbReference>
<dbReference type="InterPro" id="IPR008926">
    <property type="entry name" value="RNR_R1-su_N"/>
</dbReference>
<dbReference type="PANTHER" id="PTHR11573">
    <property type="entry name" value="RIBONUCLEOSIDE-DIPHOSPHATE REDUCTASE LARGE CHAIN"/>
    <property type="match status" value="1"/>
</dbReference>